<evidence type="ECO:0000313" key="5">
    <source>
        <dbReference type="Proteomes" id="UP000604046"/>
    </source>
</evidence>
<evidence type="ECO:0000256" key="1">
    <source>
        <dbReference type="PIRSR" id="PIRSR605502-1"/>
    </source>
</evidence>
<dbReference type="SUPFAM" id="SSF51206">
    <property type="entry name" value="cAMP-binding domain-like"/>
    <property type="match status" value="1"/>
</dbReference>
<dbReference type="GO" id="GO:0035725">
    <property type="term" value="P:sodium ion transmembrane transport"/>
    <property type="evidence" value="ECO:0007669"/>
    <property type="project" value="TreeGrafter"/>
</dbReference>
<proteinExistence type="predicted"/>
<evidence type="ECO:0000313" key="4">
    <source>
        <dbReference type="EMBL" id="CAE7449594.1"/>
    </source>
</evidence>
<dbReference type="PANTHER" id="PTHR45689:SF5">
    <property type="entry name" value="I[[H]] CHANNEL, ISOFORM E"/>
    <property type="match status" value="1"/>
</dbReference>
<dbReference type="GO" id="GO:0003254">
    <property type="term" value="P:regulation of membrane depolarization"/>
    <property type="evidence" value="ECO:0007669"/>
    <property type="project" value="TreeGrafter"/>
</dbReference>
<feature type="binding site" evidence="1">
    <location>
        <position position="1334"/>
    </location>
    <ligand>
        <name>Mg(2+)</name>
        <dbReference type="ChEBI" id="CHEBI:18420"/>
        <label>1</label>
    </ligand>
</feature>
<evidence type="ECO:0000256" key="2">
    <source>
        <dbReference type="SAM" id="MobiDB-lite"/>
    </source>
</evidence>
<dbReference type="Pfam" id="PF03747">
    <property type="entry name" value="ADP_ribosyl_GH"/>
    <property type="match status" value="2"/>
</dbReference>
<feature type="binding site" evidence="1">
    <location>
        <position position="1331"/>
    </location>
    <ligand>
        <name>Mg(2+)</name>
        <dbReference type="ChEBI" id="CHEBI:18420"/>
        <label>1</label>
    </ligand>
</feature>
<dbReference type="GO" id="GO:0098855">
    <property type="term" value="C:HCN channel complex"/>
    <property type="evidence" value="ECO:0007669"/>
    <property type="project" value="TreeGrafter"/>
</dbReference>
<feature type="region of interest" description="Disordered" evidence="2">
    <location>
        <begin position="1473"/>
        <end position="1514"/>
    </location>
</feature>
<feature type="compositionally biased region" description="Basic and acidic residues" evidence="2">
    <location>
        <begin position="524"/>
        <end position="533"/>
    </location>
</feature>
<comment type="cofactor">
    <cofactor evidence="1">
        <name>Mg(2+)</name>
        <dbReference type="ChEBI" id="CHEBI:18420"/>
    </cofactor>
    <text evidence="1">Binds 2 magnesium ions per subunit.</text>
</comment>
<dbReference type="InterPro" id="IPR005502">
    <property type="entry name" value="Ribosyl_crysJ1"/>
</dbReference>
<feature type="compositionally biased region" description="Pro residues" evidence="2">
    <location>
        <begin position="1488"/>
        <end position="1497"/>
    </location>
</feature>
<accession>A0A812RRB1</accession>
<keyword evidence="5" id="KW-1185">Reference proteome</keyword>
<protein>
    <submittedName>
        <fullName evidence="4">Tri1 protein</fullName>
    </submittedName>
</protein>
<evidence type="ECO:0000256" key="3">
    <source>
        <dbReference type="SAM" id="Phobius"/>
    </source>
</evidence>
<dbReference type="SUPFAM" id="SSF101478">
    <property type="entry name" value="ADP-ribosylglycohydrolase"/>
    <property type="match status" value="2"/>
</dbReference>
<feature type="compositionally biased region" description="Polar residues" evidence="2">
    <location>
        <begin position="534"/>
        <end position="544"/>
    </location>
</feature>
<feature type="compositionally biased region" description="Polar residues" evidence="2">
    <location>
        <begin position="486"/>
        <end position="499"/>
    </location>
</feature>
<keyword evidence="3" id="KW-0812">Transmembrane</keyword>
<keyword evidence="3" id="KW-0472">Membrane</keyword>
<dbReference type="InterPro" id="IPR036705">
    <property type="entry name" value="Ribosyl_crysJ1_sf"/>
</dbReference>
<keyword evidence="1" id="KW-0460">Magnesium</keyword>
<dbReference type="GO" id="GO:0046872">
    <property type="term" value="F:metal ion binding"/>
    <property type="evidence" value="ECO:0007669"/>
    <property type="project" value="UniProtKB-KW"/>
</dbReference>
<keyword evidence="3" id="KW-1133">Transmembrane helix</keyword>
<dbReference type="Gene3D" id="1.10.287.70">
    <property type="match status" value="1"/>
</dbReference>
<dbReference type="EMBL" id="CAJNDS010002362">
    <property type="protein sequence ID" value="CAE7449594.1"/>
    <property type="molecule type" value="Genomic_DNA"/>
</dbReference>
<dbReference type="GO" id="GO:0005249">
    <property type="term" value="F:voltage-gated potassium channel activity"/>
    <property type="evidence" value="ECO:0007669"/>
    <property type="project" value="TreeGrafter"/>
</dbReference>
<name>A0A812RRB1_9DINO</name>
<keyword evidence="1" id="KW-0479">Metal-binding</keyword>
<gene>
    <name evidence="4" type="primary">tri1</name>
    <name evidence="4" type="ORF">SNAT2548_LOCUS24567</name>
</gene>
<organism evidence="4 5">
    <name type="scientific">Symbiodinium natans</name>
    <dbReference type="NCBI Taxonomy" id="878477"/>
    <lineage>
        <taxon>Eukaryota</taxon>
        <taxon>Sar</taxon>
        <taxon>Alveolata</taxon>
        <taxon>Dinophyceae</taxon>
        <taxon>Suessiales</taxon>
        <taxon>Symbiodiniaceae</taxon>
        <taxon>Symbiodinium</taxon>
    </lineage>
</organism>
<dbReference type="Proteomes" id="UP000604046">
    <property type="component" value="Unassembled WGS sequence"/>
</dbReference>
<feature type="region of interest" description="Disordered" evidence="2">
    <location>
        <begin position="433"/>
        <end position="453"/>
    </location>
</feature>
<dbReference type="InterPro" id="IPR051413">
    <property type="entry name" value="K/Na_HCN_channel"/>
</dbReference>
<dbReference type="OrthoDB" id="425780at2759"/>
<dbReference type="Gene3D" id="1.10.4080.10">
    <property type="entry name" value="ADP-ribosylation/Crystallin J1"/>
    <property type="match status" value="2"/>
</dbReference>
<comment type="caution">
    <text evidence="4">The sequence shown here is derived from an EMBL/GenBank/DDBJ whole genome shotgun (WGS) entry which is preliminary data.</text>
</comment>
<reference evidence="4" key="1">
    <citation type="submission" date="2021-02" db="EMBL/GenBank/DDBJ databases">
        <authorList>
            <person name="Dougan E. K."/>
            <person name="Rhodes N."/>
            <person name="Thang M."/>
            <person name="Chan C."/>
        </authorList>
    </citation>
    <scope>NUCLEOTIDE SEQUENCE</scope>
</reference>
<dbReference type="InterPro" id="IPR018490">
    <property type="entry name" value="cNMP-bd_dom_sf"/>
</dbReference>
<sequence length="1514" mass="167133">MDELLSQLQHKINRTHPICVPSVGDKETGSRLCHWSPLADALGSNDPKSGGEWWAVLDRLAAEDPGCGAAIGCLVGLALGDACGAPLEFCAVDSRLPDLPDGDFSDPRRPCLLAQLDEGGQLSYKHARNKFDLKLGQWTDDASMALCLADSLLVRGRYDGGDVRVRWHMWWFHGYCNAFRYDPERRKGRGSVGLGGNVAKSLQEIERAVHLAQSAGRLPKNASHASVVPPVYQSASNDSGNGSSVAIQNLIFMSSTTSAFAAFLEQQLRLLHQQIVEKHEEIVNGILEDVPLRSGLLGRLQGTRADSKKSTAKMAVGGSWYGGIPGSVADEDVSSYSSVSEVYDMNRQSLMSRTSNNDILQQLQLQQLQQLHSLQMAREASLPSTQNPAEAAPDRLHRVGRRTHCGSLKMSPNTAVEQGSVLGDLGIIPRSRRRKSDFAVPHSATGESPGRSEVSLPVVQGWLPLPPAKPEVQVHNKEWNLDRVSENSVSQMSSNGSPRRSSKILRGEVVGAKQSDAANASDGQESRVEEGEARTNQTSMVSSAHTEEPMQVRFPAARPRRVSDAAGSVASFFGGPFFRQDSRLSLEGPGCQPLTDDFDYEFELLPCWNRSAKHSAKVTKFHRLVTRSSLSKVFSDFHDQFEDEKARFVIKPFSAKKITWDMLICCIVLHDGIVLPLQLLGIQVSTSETLAWPLTLAWTVDLAVSSTITFERSDGTWETRVSYTFRRYLGGSFLPDAALAVMSWVEHFAFAQSFKFLRICRLVRLYRVEAIIQLISNNIRSERAVLCIGISGKILWLAVFLHFIACLWLSLGRQEGGWVSYHKPGVSDVQQYSIAFHWTLAQFHGSMELYPVTVEERIFAFCYLLMAYILAVVFISSMTSAMTRLYLITGIQAGHQRVLRWFLIDNGISRQLTARIHSNLKAALTAQSHAVPETEVEFLQLVSENLRMELHCEMYGPALRHHPLLAPMTAQMVKQLCHTAISLALISHGDLVFIQGEVPVEPRMVFITDGDLVYFRSGKFESMHLNHGHHAAEPVLWTDWLHHGTLRVASMRVRLLLLSAKTFQELALKNTCPEIDLFAYAAEFVRQFNDLEPVDRHDLWCNMDLTGVPTPSRTVIDGTRDSLAGIDFQDPDLEGEPSSIMRLGPVPVAYHLVPSQALEVAGWQSLATHPGSEAALCCRFIASFCVAAIGRHRDAGKTSDAELTVLDPIGDPQAFLDNHINSFLQQGDGMALPKKLDQDGSCARRLHMLLQSQAPSRKEAHWNWKVARLPIADAISARQGTAGVDLYNGHPTIATYFGAYCMDGLAMALWALWNSSSYSGAVRLGVNLLGDADTVGAIVGQMAGALYGWQRIKSEEFSSRCVRNLKYWDKCAEIGLRAALLYHFGPRPRASLKALEGESKVKMYQRPSVESALAGELPPGEWVTCVDAARDFYCASHESSGLQGWVPQKSIQDWAPAAGTEELPLFVVSGPEVPKSPALPRRDASPTPLIPKEPTPRPTLRDIKLPFLVSARRP</sequence>
<feature type="region of interest" description="Disordered" evidence="2">
    <location>
        <begin position="483"/>
        <end position="548"/>
    </location>
</feature>
<feature type="transmembrane region" description="Helical" evidence="3">
    <location>
        <begin position="794"/>
        <end position="811"/>
    </location>
</feature>
<feature type="binding site" evidence="1">
    <location>
        <position position="1333"/>
    </location>
    <ligand>
        <name>Mg(2+)</name>
        <dbReference type="ChEBI" id="CHEBI:18420"/>
        <label>1</label>
    </ligand>
</feature>
<feature type="transmembrane region" description="Helical" evidence="3">
    <location>
        <begin position="858"/>
        <end position="878"/>
    </location>
</feature>
<dbReference type="SUPFAM" id="SSF81324">
    <property type="entry name" value="Voltage-gated potassium channels"/>
    <property type="match status" value="1"/>
</dbReference>
<dbReference type="PANTHER" id="PTHR45689">
    <property type="entry name" value="I[[H]] CHANNEL, ISOFORM E"/>
    <property type="match status" value="1"/>
</dbReference>